<organism evidence="1 2">
    <name type="scientific">Nyssa sinensis</name>
    <dbReference type="NCBI Taxonomy" id="561372"/>
    <lineage>
        <taxon>Eukaryota</taxon>
        <taxon>Viridiplantae</taxon>
        <taxon>Streptophyta</taxon>
        <taxon>Embryophyta</taxon>
        <taxon>Tracheophyta</taxon>
        <taxon>Spermatophyta</taxon>
        <taxon>Magnoliopsida</taxon>
        <taxon>eudicotyledons</taxon>
        <taxon>Gunneridae</taxon>
        <taxon>Pentapetalae</taxon>
        <taxon>asterids</taxon>
        <taxon>Cornales</taxon>
        <taxon>Nyssaceae</taxon>
        <taxon>Nyssa</taxon>
    </lineage>
</organism>
<sequence length="79" mass="9262">MQVQGEEEEEVKEGVQVDQSLHSSNLMHNGKWRHQPAKIVTLLEEVRDLLELQRLFLSEKYKACLQLEALNIRWGVSQF</sequence>
<evidence type="ECO:0000313" key="1">
    <source>
        <dbReference type="EMBL" id="KAA8517644.1"/>
    </source>
</evidence>
<protein>
    <submittedName>
        <fullName evidence="1">Uncharacterized protein</fullName>
    </submittedName>
</protein>
<reference evidence="1 2" key="1">
    <citation type="submission" date="2019-09" db="EMBL/GenBank/DDBJ databases">
        <title>A chromosome-level genome assembly of the Chinese tupelo Nyssa sinensis.</title>
        <authorList>
            <person name="Yang X."/>
            <person name="Kang M."/>
            <person name="Yang Y."/>
            <person name="Xiong H."/>
            <person name="Wang M."/>
            <person name="Zhang Z."/>
            <person name="Wang Z."/>
            <person name="Wu H."/>
            <person name="Ma T."/>
            <person name="Liu J."/>
            <person name="Xi Z."/>
        </authorList>
    </citation>
    <scope>NUCLEOTIDE SEQUENCE [LARGE SCALE GENOMIC DNA]</scope>
    <source>
        <strain evidence="1">J267</strain>
        <tissue evidence="1">Leaf</tissue>
    </source>
</reference>
<keyword evidence="2" id="KW-1185">Reference proteome</keyword>
<proteinExistence type="predicted"/>
<gene>
    <name evidence="1" type="ORF">F0562_015114</name>
</gene>
<evidence type="ECO:0000313" key="2">
    <source>
        <dbReference type="Proteomes" id="UP000325577"/>
    </source>
</evidence>
<accession>A0A5J4ZIK1</accession>
<dbReference type="Proteomes" id="UP000325577">
    <property type="component" value="Linkage Group LG7"/>
</dbReference>
<dbReference type="EMBL" id="CM018050">
    <property type="protein sequence ID" value="KAA8517644.1"/>
    <property type="molecule type" value="Genomic_DNA"/>
</dbReference>
<dbReference type="AlphaFoldDB" id="A0A5J4ZIK1"/>
<name>A0A5J4ZIK1_9ASTE</name>